<sequence length="173" mass="19238">MELLVFSLLLCGAWAQTSPPPGQDDDNHTGVGVNGVHDDHVEESTECWQTFNDRSFTLIQRAITWAQAQQHCVALGGNLATIHNQQEEQFVKGVAEGRDAWIGFSDAQEDGVWLWINSKPVTFTGWCDGEPNNSDGPQQCAVINFSADKCWDDERCLITRPFVCETFDFSAPC</sequence>
<feature type="signal peptide" evidence="2">
    <location>
        <begin position="1"/>
        <end position="15"/>
    </location>
</feature>
<reference evidence="4" key="2">
    <citation type="submission" date="2025-09" db="UniProtKB">
        <authorList>
            <consortium name="Ensembl"/>
        </authorList>
    </citation>
    <scope>IDENTIFICATION</scope>
</reference>
<evidence type="ECO:0000313" key="4">
    <source>
        <dbReference type="Ensembl" id="ENSNMLP00000008188.1"/>
    </source>
</evidence>
<evidence type="ECO:0000259" key="3">
    <source>
        <dbReference type="PROSITE" id="PS50041"/>
    </source>
</evidence>
<dbReference type="SMART" id="SM00034">
    <property type="entry name" value="CLECT"/>
    <property type="match status" value="1"/>
</dbReference>
<reference evidence="4" key="1">
    <citation type="submission" date="2025-08" db="UniProtKB">
        <authorList>
            <consortium name="Ensembl"/>
        </authorList>
    </citation>
    <scope>IDENTIFICATION</scope>
</reference>
<dbReference type="CDD" id="cd00037">
    <property type="entry name" value="CLECT"/>
    <property type="match status" value="1"/>
</dbReference>
<proteinExistence type="predicted"/>
<dbReference type="InterPro" id="IPR001304">
    <property type="entry name" value="C-type_lectin-like"/>
</dbReference>
<dbReference type="InterPro" id="IPR018378">
    <property type="entry name" value="C-type_lectin_CS"/>
</dbReference>
<dbReference type="PROSITE" id="PS50041">
    <property type="entry name" value="C_TYPE_LECTIN_2"/>
    <property type="match status" value="1"/>
</dbReference>
<dbReference type="InterPro" id="IPR016187">
    <property type="entry name" value="CTDL_fold"/>
</dbReference>
<dbReference type="Pfam" id="PF00059">
    <property type="entry name" value="Lectin_C"/>
    <property type="match status" value="1"/>
</dbReference>
<dbReference type="Gene3D" id="3.10.100.10">
    <property type="entry name" value="Mannose-Binding Protein A, subunit A"/>
    <property type="match status" value="1"/>
</dbReference>
<organism evidence="4 5">
    <name type="scientific">Neogobius melanostomus</name>
    <name type="common">round goby</name>
    <dbReference type="NCBI Taxonomy" id="47308"/>
    <lineage>
        <taxon>Eukaryota</taxon>
        <taxon>Metazoa</taxon>
        <taxon>Chordata</taxon>
        <taxon>Craniata</taxon>
        <taxon>Vertebrata</taxon>
        <taxon>Euteleostomi</taxon>
        <taxon>Actinopterygii</taxon>
        <taxon>Neopterygii</taxon>
        <taxon>Teleostei</taxon>
        <taxon>Neoteleostei</taxon>
        <taxon>Acanthomorphata</taxon>
        <taxon>Gobiaria</taxon>
        <taxon>Gobiiformes</taxon>
        <taxon>Gobioidei</taxon>
        <taxon>Gobiidae</taxon>
        <taxon>Benthophilinae</taxon>
        <taxon>Neogobiini</taxon>
        <taxon>Neogobius</taxon>
    </lineage>
</organism>
<keyword evidence="2" id="KW-0732">Signal</keyword>
<dbReference type="InterPro" id="IPR050111">
    <property type="entry name" value="C-type_lectin/snaclec_domain"/>
</dbReference>
<accession>A0A8C6WHX2</accession>
<dbReference type="Ensembl" id="ENSNMLT00000009311.1">
    <property type="protein sequence ID" value="ENSNMLP00000008188.1"/>
    <property type="gene ID" value="ENSNMLG00000005817.1"/>
</dbReference>
<dbReference type="PROSITE" id="PS00615">
    <property type="entry name" value="C_TYPE_LECTIN_1"/>
    <property type="match status" value="1"/>
</dbReference>
<keyword evidence="5" id="KW-1185">Reference proteome</keyword>
<feature type="chain" id="PRO_5034031782" description="C-type lectin domain-containing protein" evidence="2">
    <location>
        <begin position="16"/>
        <end position="173"/>
    </location>
</feature>
<dbReference type="AlphaFoldDB" id="A0A8C6WHX2"/>
<feature type="domain" description="C-type lectin" evidence="3">
    <location>
        <begin position="51"/>
        <end position="165"/>
    </location>
</feature>
<evidence type="ECO:0000313" key="5">
    <source>
        <dbReference type="Proteomes" id="UP000694523"/>
    </source>
</evidence>
<protein>
    <recommendedName>
        <fullName evidence="3">C-type lectin domain-containing protein</fullName>
    </recommendedName>
</protein>
<dbReference type="InterPro" id="IPR016186">
    <property type="entry name" value="C-type_lectin-like/link_sf"/>
</dbReference>
<evidence type="ECO:0000256" key="1">
    <source>
        <dbReference type="ARBA" id="ARBA00023157"/>
    </source>
</evidence>
<evidence type="ECO:0000256" key="2">
    <source>
        <dbReference type="SAM" id="SignalP"/>
    </source>
</evidence>
<keyword evidence="1" id="KW-1015">Disulfide bond</keyword>
<dbReference type="SUPFAM" id="SSF56436">
    <property type="entry name" value="C-type lectin-like"/>
    <property type="match status" value="1"/>
</dbReference>
<dbReference type="PANTHER" id="PTHR22803">
    <property type="entry name" value="MANNOSE, PHOSPHOLIPASE, LECTIN RECEPTOR RELATED"/>
    <property type="match status" value="1"/>
</dbReference>
<dbReference type="Proteomes" id="UP000694523">
    <property type="component" value="Unplaced"/>
</dbReference>
<name>A0A8C6WHX2_9GOBI</name>